<comment type="caution">
    <text evidence="5">The sequence shown here is derived from an EMBL/GenBank/DDBJ whole genome shotgun (WGS) entry which is preliminary data.</text>
</comment>
<reference evidence="5" key="1">
    <citation type="submission" date="2022-07" db="EMBL/GenBank/DDBJ databases">
        <title>The genome of Lyophyllum shimeji provides insight into the initial evolution of ectomycorrhizal fungal genome.</title>
        <authorList>
            <person name="Kobayashi Y."/>
            <person name="Shibata T."/>
            <person name="Hirakawa H."/>
            <person name="Shigenobu S."/>
            <person name="Nishiyama T."/>
            <person name="Yamada A."/>
            <person name="Hasebe M."/>
            <person name="Kawaguchi M."/>
        </authorList>
    </citation>
    <scope>NUCLEOTIDE SEQUENCE</scope>
    <source>
        <strain evidence="5">AT787</strain>
    </source>
</reference>
<evidence type="ECO:0008006" key="7">
    <source>
        <dbReference type="Google" id="ProtNLM"/>
    </source>
</evidence>
<dbReference type="PANTHER" id="PTHR35897">
    <property type="entry name" value="METHYLTRANSFERASE AUSD"/>
    <property type="match status" value="1"/>
</dbReference>
<dbReference type="Proteomes" id="UP001063166">
    <property type="component" value="Unassembled WGS sequence"/>
</dbReference>
<evidence type="ECO:0000313" key="5">
    <source>
        <dbReference type="EMBL" id="GLB41661.1"/>
    </source>
</evidence>
<dbReference type="SUPFAM" id="SSF53335">
    <property type="entry name" value="S-adenosyl-L-methionine-dependent methyltransferases"/>
    <property type="match status" value="1"/>
</dbReference>
<keyword evidence="6" id="KW-1185">Reference proteome</keyword>
<evidence type="ECO:0000256" key="4">
    <source>
        <dbReference type="ARBA" id="ARBA00038314"/>
    </source>
</evidence>
<dbReference type="InterPro" id="IPR029063">
    <property type="entry name" value="SAM-dependent_MTases_sf"/>
</dbReference>
<evidence type="ECO:0000256" key="1">
    <source>
        <dbReference type="ARBA" id="ARBA00005179"/>
    </source>
</evidence>
<comment type="pathway">
    <text evidence="1">Secondary metabolite biosynthesis.</text>
</comment>
<evidence type="ECO:0000256" key="3">
    <source>
        <dbReference type="ARBA" id="ARBA00022691"/>
    </source>
</evidence>
<name>A0A9P3PTZ7_LYOSH</name>
<dbReference type="Gene3D" id="3.40.50.150">
    <property type="entry name" value="Vaccinia Virus protein VP39"/>
    <property type="match status" value="1"/>
</dbReference>
<proteinExistence type="inferred from homology"/>
<gene>
    <name evidence="5" type="ORF">LshimejAT787_1002610</name>
</gene>
<dbReference type="GO" id="GO:0016740">
    <property type="term" value="F:transferase activity"/>
    <property type="evidence" value="ECO:0007669"/>
    <property type="project" value="UniProtKB-KW"/>
</dbReference>
<evidence type="ECO:0000313" key="6">
    <source>
        <dbReference type="Proteomes" id="UP001063166"/>
    </source>
</evidence>
<comment type="similarity">
    <text evidence="4">Belongs to the class I-like SAM-binding methyltransferase superfamily.</text>
</comment>
<dbReference type="AlphaFoldDB" id="A0A9P3PTZ7"/>
<organism evidence="5 6">
    <name type="scientific">Lyophyllum shimeji</name>
    <name type="common">Hon-shimeji</name>
    <name type="synonym">Tricholoma shimeji</name>
    <dbReference type="NCBI Taxonomy" id="47721"/>
    <lineage>
        <taxon>Eukaryota</taxon>
        <taxon>Fungi</taxon>
        <taxon>Dikarya</taxon>
        <taxon>Basidiomycota</taxon>
        <taxon>Agaricomycotina</taxon>
        <taxon>Agaricomycetes</taxon>
        <taxon>Agaricomycetidae</taxon>
        <taxon>Agaricales</taxon>
        <taxon>Tricholomatineae</taxon>
        <taxon>Lyophyllaceae</taxon>
        <taxon>Lyophyllum</taxon>
    </lineage>
</organism>
<dbReference type="InterPro" id="IPR051654">
    <property type="entry name" value="Meroterpenoid_MTases"/>
</dbReference>
<dbReference type="OrthoDB" id="2094832at2759"/>
<keyword evidence="3" id="KW-0949">S-adenosyl-L-methionine</keyword>
<dbReference type="PANTHER" id="PTHR35897:SF1">
    <property type="entry name" value="METHYLTRANSFERASE AUSD"/>
    <property type="match status" value="1"/>
</dbReference>
<protein>
    <recommendedName>
        <fullName evidence="7">Methyltransferase ausD</fullName>
    </recommendedName>
</protein>
<sequence>MTALQEKHAKLPLDEKFYALEGKELAFFQEQTGIKDEAELKQHIISVQTKAYEVFEYRCIRSFGFTRLKISRLPAYQEALKLAQQRPGALFLDIGCCFGNDVRKIVADGWPVENAIASDLHQEFWNYGHELFRSTPTTFPATFIGGDAFDSAFLAPRKPFYSPEEPAPLTQPLRSLTSLTPLRGHMSTIHASSFFHLFDEPQQLELARRLATLLSASPGSMIFGVHGGRPEKGLRTEALNSAGKYMFCHSPETWRDLWDGVVFKKGTVKVECGLHPMERPDLPAAPEAKFYGLWCSAACAGSMKGFQRLLAKLCAAYHLSTCHKKKEKDWSVALRTRRDDYT</sequence>
<evidence type="ECO:0000256" key="2">
    <source>
        <dbReference type="ARBA" id="ARBA00022679"/>
    </source>
</evidence>
<accession>A0A9P3PTZ7</accession>
<dbReference type="EMBL" id="BRPK01000010">
    <property type="protein sequence ID" value="GLB41661.1"/>
    <property type="molecule type" value="Genomic_DNA"/>
</dbReference>
<keyword evidence="2" id="KW-0808">Transferase</keyword>